<protein>
    <submittedName>
        <fullName evidence="19">PDZ and LIM domain protein 4</fullName>
    </submittedName>
</protein>
<feature type="compositionally biased region" description="Polar residues" evidence="17">
    <location>
        <begin position="91"/>
        <end position="103"/>
    </location>
</feature>
<keyword evidence="11" id="KW-0206">Cytoskeleton</keyword>
<dbReference type="PANTHER" id="PTHR24214:SF6">
    <property type="entry name" value="PDZ AND LIM DOMAIN PROTEIN 4"/>
    <property type="match status" value="1"/>
</dbReference>
<keyword evidence="20" id="KW-1185">Reference proteome</keyword>
<evidence type="ECO:0000256" key="11">
    <source>
        <dbReference type="ARBA" id="ARBA00023212"/>
    </source>
</evidence>
<evidence type="ECO:0000256" key="17">
    <source>
        <dbReference type="SAM" id="MobiDB-lite"/>
    </source>
</evidence>
<dbReference type="Proteomes" id="UP001266305">
    <property type="component" value="Unassembled WGS sequence"/>
</dbReference>
<reference evidence="19 20" key="1">
    <citation type="submission" date="2023-05" db="EMBL/GenBank/DDBJ databases">
        <title>B98-5 Cell Line De Novo Hybrid Assembly: An Optical Mapping Approach.</title>
        <authorList>
            <person name="Kananen K."/>
            <person name="Auerbach J.A."/>
            <person name="Kautto E."/>
            <person name="Blachly J.S."/>
        </authorList>
    </citation>
    <scope>NUCLEOTIDE SEQUENCE [LARGE SCALE GENOMIC DNA]</scope>
    <source>
        <strain evidence="19">B95-8</strain>
        <tissue evidence="19">Cell line</tissue>
    </source>
</reference>
<keyword evidence="10" id="KW-0472">Membrane</keyword>
<evidence type="ECO:0000313" key="20">
    <source>
        <dbReference type="Proteomes" id="UP001266305"/>
    </source>
</evidence>
<proteinExistence type="predicted"/>
<keyword evidence="8" id="KW-0770">Synapse</keyword>
<gene>
    <name evidence="19" type="primary">PDLIM4</name>
    <name evidence="19" type="ORF">P7K49_005221</name>
</gene>
<dbReference type="Pfam" id="PF00412">
    <property type="entry name" value="LIM"/>
    <property type="match status" value="1"/>
</dbReference>
<evidence type="ECO:0000256" key="1">
    <source>
        <dbReference type="ARBA" id="ARBA00004123"/>
    </source>
</evidence>
<keyword evidence="7 16" id="KW-0862">Zinc</keyword>
<evidence type="ECO:0000256" key="3">
    <source>
        <dbReference type="ARBA" id="ARBA00004552"/>
    </source>
</evidence>
<evidence type="ECO:0000256" key="7">
    <source>
        <dbReference type="ARBA" id="ARBA00022833"/>
    </source>
</evidence>
<evidence type="ECO:0000256" key="12">
    <source>
        <dbReference type="ARBA" id="ARBA00023242"/>
    </source>
</evidence>
<evidence type="ECO:0000256" key="8">
    <source>
        <dbReference type="ARBA" id="ARBA00023018"/>
    </source>
</evidence>
<accession>A0ABQ9W9N3</accession>
<evidence type="ECO:0000256" key="9">
    <source>
        <dbReference type="ARBA" id="ARBA00023038"/>
    </source>
</evidence>
<feature type="domain" description="LIM zinc-binding" evidence="18">
    <location>
        <begin position="145"/>
        <end position="204"/>
    </location>
</feature>
<evidence type="ECO:0000256" key="10">
    <source>
        <dbReference type="ARBA" id="ARBA00023136"/>
    </source>
</evidence>
<dbReference type="SMART" id="SM00132">
    <property type="entry name" value="LIM"/>
    <property type="match status" value="1"/>
</dbReference>
<evidence type="ECO:0000256" key="13">
    <source>
        <dbReference type="ARBA" id="ARBA00023273"/>
    </source>
</evidence>
<keyword evidence="5" id="KW-0771">Synaptosome</keyword>
<keyword evidence="6 16" id="KW-0479">Metal-binding</keyword>
<evidence type="ECO:0000256" key="16">
    <source>
        <dbReference type="PROSITE-ProRule" id="PRU00125"/>
    </source>
</evidence>
<dbReference type="EMBL" id="JASSZA010000002">
    <property type="protein sequence ID" value="KAK2118334.1"/>
    <property type="molecule type" value="Genomic_DNA"/>
</dbReference>
<name>A0ABQ9W9N3_SAGOE</name>
<dbReference type="InterPro" id="IPR050604">
    <property type="entry name" value="PDZ-LIM_domain"/>
</dbReference>
<evidence type="ECO:0000256" key="2">
    <source>
        <dbReference type="ARBA" id="ARBA00004245"/>
    </source>
</evidence>
<evidence type="ECO:0000313" key="19">
    <source>
        <dbReference type="EMBL" id="KAK2118334.1"/>
    </source>
</evidence>
<sequence length="222" mass="23960">MSTLHVSPPPSADPARGLPRSRDCRVDLGSEVYRMLREPAEPVAAEPKQSGSFRYLQGMLEAGESGKTPATCPHLPSPSLRLGADGPGNRAQPNTPQTWSSDLLTPFMPPTLRVSGERPGPGGPWNLKPTAGKLGAPLSGLQGLPECTRCGHGIVGTIVKARDKLYHPECFMCSDCGLNLKQRGYFFLDERLYCESHAKARVKPPEGYDVVAVYPNAKVELV</sequence>
<feature type="region of interest" description="Disordered" evidence="17">
    <location>
        <begin position="1"/>
        <end position="23"/>
    </location>
</feature>
<organism evidence="19 20">
    <name type="scientific">Saguinus oedipus</name>
    <name type="common">Cotton-top tamarin</name>
    <name type="synonym">Oedipomidas oedipus</name>
    <dbReference type="NCBI Taxonomy" id="9490"/>
    <lineage>
        <taxon>Eukaryota</taxon>
        <taxon>Metazoa</taxon>
        <taxon>Chordata</taxon>
        <taxon>Craniata</taxon>
        <taxon>Vertebrata</taxon>
        <taxon>Euteleostomi</taxon>
        <taxon>Mammalia</taxon>
        <taxon>Eutheria</taxon>
        <taxon>Euarchontoglires</taxon>
        <taxon>Primates</taxon>
        <taxon>Haplorrhini</taxon>
        <taxon>Platyrrhini</taxon>
        <taxon>Cebidae</taxon>
        <taxon>Callitrichinae</taxon>
        <taxon>Saguinus</taxon>
    </lineage>
</organism>
<dbReference type="PROSITE" id="PS50023">
    <property type="entry name" value="LIM_DOMAIN_2"/>
    <property type="match status" value="1"/>
</dbReference>
<keyword evidence="13" id="KW-0966">Cell projection</keyword>
<keyword evidence="12" id="KW-0539">Nucleus</keyword>
<evidence type="ECO:0000256" key="4">
    <source>
        <dbReference type="ARBA" id="ARBA00004556"/>
    </source>
</evidence>
<evidence type="ECO:0000256" key="14">
    <source>
        <dbReference type="ARBA" id="ARBA00029433"/>
    </source>
</evidence>
<evidence type="ECO:0000256" key="5">
    <source>
        <dbReference type="ARBA" id="ARBA00022599"/>
    </source>
</evidence>
<evidence type="ECO:0000256" key="6">
    <source>
        <dbReference type="ARBA" id="ARBA00022723"/>
    </source>
</evidence>
<evidence type="ECO:0000259" key="18">
    <source>
        <dbReference type="PROSITE" id="PS50023"/>
    </source>
</evidence>
<dbReference type="PANTHER" id="PTHR24214">
    <property type="entry name" value="PDZ AND LIM DOMAIN PROTEIN ZASP"/>
    <property type="match status" value="1"/>
</dbReference>
<dbReference type="InterPro" id="IPR031847">
    <property type="entry name" value="PDLI1-4/Zasp-like_mid"/>
</dbReference>
<dbReference type="SUPFAM" id="SSF57716">
    <property type="entry name" value="Glucocorticoid receptor-like (DNA-binding domain)"/>
    <property type="match status" value="2"/>
</dbReference>
<feature type="region of interest" description="Disordered" evidence="17">
    <location>
        <begin position="83"/>
        <end position="104"/>
    </location>
</feature>
<dbReference type="InterPro" id="IPR001781">
    <property type="entry name" value="Znf_LIM"/>
</dbReference>
<keyword evidence="11" id="KW-0963">Cytoplasm</keyword>
<comment type="caution">
    <text evidence="19">The sequence shown here is derived from an EMBL/GenBank/DDBJ whole genome shotgun (WGS) entry which is preliminary data.</text>
</comment>
<comment type="subcellular location">
    <subcellularLocation>
        <location evidence="3">Cell projection</location>
        <location evidence="3">Dendritic spine</location>
    </subcellularLocation>
    <subcellularLocation>
        <location evidence="2">Cytoplasm</location>
        <location evidence="2">Cytoskeleton</location>
    </subcellularLocation>
    <subcellularLocation>
        <location evidence="4">Cytoplasm</location>
        <location evidence="4">Perinuclear region</location>
    </subcellularLocation>
    <subcellularLocation>
        <location evidence="14">Endomembrane system</location>
        <topology evidence="14">Peripheral membrane protein</topology>
        <orientation evidence="14">Cytoplasmic side</orientation>
    </subcellularLocation>
    <subcellularLocation>
        <location evidence="1">Nucleus</location>
    </subcellularLocation>
    <subcellularLocation>
        <location evidence="15">Synapse</location>
        <location evidence="15">Synaptosome</location>
    </subcellularLocation>
</comment>
<keyword evidence="9 16" id="KW-0440">LIM domain</keyword>
<dbReference type="PROSITE" id="PS00478">
    <property type="entry name" value="LIM_DOMAIN_1"/>
    <property type="match status" value="1"/>
</dbReference>
<dbReference type="Pfam" id="PF15936">
    <property type="entry name" value="DUF4749"/>
    <property type="match status" value="1"/>
</dbReference>
<evidence type="ECO:0000256" key="15">
    <source>
        <dbReference type="ARBA" id="ARBA00034102"/>
    </source>
</evidence>
<dbReference type="Gene3D" id="2.10.110.10">
    <property type="entry name" value="Cysteine Rich Protein"/>
    <property type="match status" value="1"/>
</dbReference>